<dbReference type="InterPro" id="IPR000683">
    <property type="entry name" value="Gfo/Idh/MocA-like_OxRdtase_N"/>
</dbReference>
<dbReference type="Pfam" id="PF02894">
    <property type="entry name" value="GFO_IDH_MocA_C"/>
    <property type="match status" value="1"/>
</dbReference>
<evidence type="ECO:0000313" key="6">
    <source>
        <dbReference type="Proteomes" id="UP000292424"/>
    </source>
</evidence>
<dbReference type="InterPro" id="IPR036291">
    <property type="entry name" value="NAD(P)-bd_dom_sf"/>
</dbReference>
<dbReference type="AlphaFoldDB" id="A0A5P2FV91"/>
<dbReference type="PANTHER" id="PTHR43708:SF5">
    <property type="entry name" value="CONSERVED EXPRESSED OXIDOREDUCTASE (EUROFUNG)-RELATED"/>
    <property type="match status" value="1"/>
</dbReference>
<dbReference type="InterPro" id="IPR004104">
    <property type="entry name" value="Gfo/Idh/MocA-like_OxRdtase_C"/>
</dbReference>
<dbReference type="EMBL" id="CP044016">
    <property type="protein sequence ID" value="QES87406.1"/>
    <property type="molecule type" value="Genomic_DNA"/>
</dbReference>
<keyword evidence="2" id="KW-0560">Oxidoreductase</keyword>
<feature type="domain" description="Gfo/Idh/MocA-like oxidoreductase N-terminal" evidence="3">
    <location>
        <begin position="4"/>
        <end position="123"/>
    </location>
</feature>
<evidence type="ECO:0000256" key="2">
    <source>
        <dbReference type="ARBA" id="ARBA00023002"/>
    </source>
</evidence>
<accession>A0A5P2FV91</accession>
<dbReference type="GO" id="GO:0016491">
    <property type="term" value="F:oxidoreductase activity"/>
    <property type="evidence" value="ECO:0007669"/>
    <property type="project" value="UniProtKB-KW"/>
</dbReference>
<dbReference type="Pfam" id="PF01408">
    <property type="entry name" value="GFO_IDH_MocA"/>
    <property type="match status" value="1"/>
</dbReference>
<gene>
    <name evidence="5" type="ORF">E0W69_001590</name>
</gene>
<dbReference type="Proteomes" id="UP000292424">
    <property type="component" value="Chromosome"/>
</dbReference>
<dbReference type="InterPro" id="IPR051317">
    <property type="entry name" value="Gfo/Idh/MocA_oxidoreduct"/>
</dbReference>
<dbReference type="KEGG" id="arac:E0W69_001590"/>
<organism evidence="5 6">
    <name type="scientific">Rhizosphaericola mali</name>
    <dbReference type="NCBI Taxonomy" id="2545455"/>
    <lineage>
        <taxon>Bacteria</taxon>
        <taxon>Pseudomonadati</taxon>
        <taxon>Bacteroidota</taxon>
        <taxon>Chitinophagia</taxon>
        <taxon>Chitinophagales</taxon>
        <taxon>Chitinophagaceae</taxon>
        <taxon>Rhizosphaericola</taxon>
    </lineage>
</organism>
<dbReference type="OrthoDB" id="9815825at2"/>
<dbReference type="PANTHER" id="PTHR43708">
    <property type="entry name" value="CONSERVED EXPRESSED OXIDOREDUCTASE (EUROFUNG)"/>
    <property type="match status" value="1"/>
</dbReference>
<dbReference type="Gene3D" id="3.40.50.720">
    <property type="entry name" value="NAD(P)-binding Rossmann-like Domain"/>
    <property type="match status" value="1"/>
</dbReference>
<dbReference type="RefSeq" id="WP_131328283.1">
    <property type="nucleotide sequence ID" value="NZ_CP044016.1"/>
</dbReference>
<evidence type="ECO:0000259" key="3">
    <source>
        <dbReference type="Pfam" id="PF01408"/>
    </source>
</evidence>
<evidence type="ECO:0000256" key="1">
    <source>
        <dbReference type="ARBA" id="ARBA00010928"/>
    </source>
</evidence>
<evidence type="ECO:0000313" key="5">
    <source>
        <dbReference type="EMBL" id="QES87406.1"/>
    </source>
</evidence>
<name>A0A5P2FV91_9BACT</name>
<proteinExistence type="inferred from homology"/>
<dbReference type="Gene3D" id="3.30.360.10">
    <property type="entry name" value="Dihydrodipicolinate Reductase, domain 2"/>
    <property type="match status" value="1"/>
</dbReference>
<sequence length="353" mass="39852">MKVINVGILGFGKGAQIYNAPIIQSVKGFNLKKGKTNNPTSVDYAKEHFPEMEVVSTDDDILDDADIQLVIIVTSNTSHFSLAKAALEKGKNVIVDKPFTITTAEADELIALANEKHLMLTVHQNRRFDGDFQTLHKLLESNKLGNIATFEIHFDRFRNEPKLNAWREEDIPGSGVLYDLGAHIFDQAVQLFGLPQSIMGDVFCQRKFSKAVDAFNVIWKYDSGLRIVLTASMLVAQDMPHYVLNGDNGSYVKYGMDPQEDALRTGEKPSENPNWGVENPANYGKLVYFDKNKKVEEVVPTEIGDYRLFYQNIYDHLTDGAQLKVQASESRNIIRLIELAMQSTAENKWINWF</sequence>
<comment type="similarity">
    <text evidence="1">Belongs to the Gfo/Idh/MocA family.</text>
</comment>
<protein>
    <submittedName>
        <fullName evidence="5">Oxidoreductase</fullName>
    </submittedName>
</protein>
<dbReference type="SUPFAM" id="SSF51735">
    <property type="entry name" value="NAD(P)-binding Rossmann-fold domains"/>
    <property type="match status" value="1"/>
</dbReference>
<dbReference type="GO" id="GO:0000166">
    <property type="term" value="F:nucleotide binding"/>
    <property type="evidence" value="ECO:0007669"/>
    <property type="project" value="InterPro"/>
</dbReference>
<reference evidence="5 6" key="1">
    <citation type="submission" date="2019-09" db="EMBL/GenBank/DDBJ databases">
        <title>Complete genome sequence of Arachidicoccus sp. B3-10 isolated from apple orchard soil.</title>
        <authorList>
            <person name="Kim H.S."/>
            <person name="Han K.-I."/>
            <person name="Suh M.K."/>
            <person name="Lee K.C."/>
            <person name="Eom M.K."/>
            <person name="Kim J.-S."/>
            <person name="Kang S.W."/>
            <person name="Sin Y."/>
            <person name="Lee J.-S."/>
        </authorList>
    </citation>
    <scope>NUCLEOTIDE SEQUENCE [LARGE SCALE GENOMIC DNA]</scope>
    <source>
        <strain evidence="5 6">B3-10</strain>
    </source>
</reference>
<evidence type="ECO:0000259" key="4">
    <source>
        <dbReference type="Pfam" id="PF02894"/>
    </source>
</evidence>
<feature type="domain" description="Gfo/Idh/MocA-like oxidoreductase C-terminal" evidence="4">
    <location>
        <begin position="137"/>
        <end position="351"/>
    </location>
</feature>
<keyword evidence="6" id="KW-1185">Reference proteome</keyword>